<evidence type="ECO:0000313" key="3">
    <source>
        <dbReference type="EMBL" id="EDR11201.1"/>
    </source>
</evidence>
<reference evidence="3 4" key="1">
    <citation type="journal article" date="2008" name="Nature">
        <title>The genome of Laccaria bicolor provides insights into mycorrhizal symbiosis.</title>
        <authorList>
            <person name="Martin F."/>
            <person name="Aerts A."/>
            <person name="Ahren D."/>
            <person name="Brun A."/>
            <person name="Danchin E.G.J."/>
            <person name="Duchaussoy F."/>
            <person name="Gibon J."/>
            <person name="Kohler A."/>
            <person name="Lindquist E."/>
            <person name="Pereda V."/>
            <person name="Salamov A."/>
            <person name="Shapiro H.J."/>
            <person name="Wuyts J."/>
            <person name="Blaudez D."/>
            <person name="Buee M."/>
            <person name="Brokstein P."/>
            <person name="Canbaeck B."/>
            <person name="Cohen D."/>
            <person name="Courty P.E."/>
            <person name="Coutinho P.M."/>
            <person name="Delaruelle C."/>
            <person name="Detter J.C."/>
            <person name="Deveau A."/>
            <person name="DiFazio S."/>
            <person name="Duplessis S."/>
            <person name="Fraissinet-Tachet L."/>
            <person name="Lucic E."/>
            <person name="Frey-Klett P."/>
            <person name="Fourrey C."/>
            <person name="Feussner I."/>
            <person name="Gay G."/>
            <person name="Grimwood J."/>
            <person name="Hoegger P.J."/>
            <person name="Jain P."/>
            <person name="Kilaru S."/>
            <person name="Labbe J."/>
            <person name="Lin Y.C."/>
            <person name="Legue V."/>
            <person name="Le Tacon F."/>
            <person name="Marmeisse R."/>
            <person name="Melayah D."/>
            <person name="Montanini B."/>
            <person name="Muratet M."/>
            <person name="Nehls U."/>
            <person name="Niculita-Hirzel H."/>
            <person name="Oudot-Le Secq M.P."/>
            <person name="Peter M."/>
            <person name="Quesneville H."/>
            <person name="Rajashekar B."/>
            <person name="Reich M."/>
            <person name="Rouhier N."/>
            <person name="Schmutz J."/>
            <person name="Yin T."/>
            <person name="Chalot M."/>
            <person name="Henrissat B."/>
            <person name="Kuees U."/>
            <person name="Lucas S."/>
            <person name="Van de Peer Y."/>
            <person name="Podila G.K."/>
            <person name="Polle A."/>
            <person name="Pukkila P.J."/>
            <person name="Richardson P.M."/>
            <person name="Rouze P."/>
            <person name="Sanders I.R."/>
            <person name="Stajich J.E."/>
            <person name="Tunlid A."/>
            <person name="Tuskan G."/>
            <person name="Grigoriev I.V."/>
        </authorList>
    </citation>
    <scope>NUCLEOTIDE SEQUENCE [LARGE SCALE GENOMIC DNA]</scope>
    <source>
        <strain evidence="4">S238N-H82 / ATCC MYA-4686</strain>
    </source>
</reference>
<name>B0D327_LACBS</name>
<dbReference type="KEGG" id="lbc:LACBIDRAFT_293339"/>
<accession>B0D327</accession>
<gene>
    <name evidence="3" type="ORF">LACBIDRAFT_293339</name>
</gene>
<dbReference type="HOGENOM" id="CLU_051883_0_0_1"/>
<feature type="transmembrane region" description="Helical" evidence="2">
    <location>
        <begin position="68"/>
        <end position="92"/>
    </location>
</feature>
<dbReference type="GeneID" id="6073963"/>
<feature type="compositionally biased region" description="Polar residues" evidence="1">
    <location>
        <begin position="267"/>
        <end position="284"/>
    </location>
</feature>
<evidence type="ECO:0000256" key="2">
    <source>
        <dbReference type="SAM" id="Phobius"/>
    </source>
</evidence>
<keyword evidence="4" id="KW-1185">Reference proteome</keyword>
<dbReference type="Proteomes" id="UP000001194">
    <property type="component" value="Unassembled WGS sequence"/>
</dbReference>
<dbReference type="InParanoid" id="B0D327"/>
<keyword evidence="2" id="KW-0472">Membrane</keyword>
<protein>
    <submittedName>
        <fullName evidence="3">Predicted protein</fullName>
    </submittedName>
</protein>
<feature type="region of interest" description="Disordered" evidence="1">
    <location>
        <begin position="100"/>
        <end position="120"/>
    </location>
</feature>
<dbReference type="RefSeq" id="XP_001878502.1">
    <property type="nucleotide sequence ID" value="XM_001878467.1"/>
</dbReference>
<keyword evidence="2" id="KW-0812">Transmembrane</keyword>
<sequence>MSVNGKFSFPFSATYTPCLCSFNGQTSSRAIGAKRSCDVITPSMALVPHGNPGTHAKREIPKIGGSSAAFIAVVVILVIIIVSVGTAMVILLREDKSDAEDRRRRYQHAGSPASPAYQLDSSSSKTWLFGMFSSSRREADTTTDGPTTLKGRGGGQGWVQAVGSDWDGDSVDERARIKAGVLQSVRMTEYGSPGASSSSFVGQPSRLDSLMSEDMESSSRLDLQSVGGPPYHDPYSPSPQLSMFNIQRLSPYSTPPESPSPRRVNFRSASPGDTTSQNGNATTLFHPNGSGQQFTVAGNSTLLPGEVTRPNDDGNVTNDPPLDGSGQHFVTHSGNSMRTFHGGTKFIEALIYDQSNIYLPKEIIQSAAVYRSHAVFFLLPQAKVEVARAEKQSNSDQLEVPRGTPWLDHLEAPIKHHFNLEVLKLYIICSEIK</sequence>
<organism evidence="4">
    <name type="scientific">Laccaria bicolor (strain S238N-H82 / ATCC MYA-4686)</name>
    <name type="common">Bicoloured deceiver</name>
    <name type="synonym">Laccaria laccata var. bicolor</name>
    <dbReference type="NCBI Taxonomy" id="486041"/>
    <lineage>
        <taxon>Eukaryota</taxon>
        <taxon>Fungi</taxon>
        <taxon>Dikarya</taxon>
        <taxon>Basidiomycota</taxon>
        <taxon>Agaricomycotina</taxon>
        <taxon>Agaricomycetes</taxon>
        <taxon>Agaricomycetidae</taxon>
        <taxon>Agaricales</taxon>
        <taxon>Agaricineae</taxon>
        <taxon>Hydnangiaceae</taxon>
        <taxon>Laccaria</taxon>
    </lineage>
</organism>
<keyword evidence="2" id="KW-1133">Transmembrane helix</keyword>
<feature type="region of interest" description="Disordered" evidence="1">
    <location>
        <begin position="210"/>
        <end position="284"/>
    </location>
</feature>
<feature type="compositionally biased region" description="Polar residues" evidence="1">
    <location>
        <begin position="238"/>
        <end position="248"/>
    </location>
</feature>
<evidence type="ECO:0000256" key="1">
    <source>
        <dbReference type="SAM" id="MobiDB-lite"/>
    </source>
</evidence>
<dbReference type="OrthoDB" id="3265603at2759"/>
<evidence type="ECO:0000313" key="4">
    <source>
        <dbReference type="Proteomes" id="UP000001194"/>
    </source>
</evidence>
<dbReference type="EMBL" id="DS547096">
    <property type="protein sequence ID" value="EDR11201.1"/>
    <property type="molecule type" value="Genomic_DNA"/>
</dbReference>
<proteinExistence type="predicted"/>
<feature type="region of interest" description="Disordered" evidence="1">
    <location>
        <begin position="135"/>
        <end position="156"/>
    </location>
</feature>
<dbReference type="AlphaFoldDB" id="B0D327"/>